<reference evidence="2" key="1">
    <citation type="submission" date="2017-06" db="EMBL/GenBank/DDBJ databases">
        <authorList>
            <person name="Zhao X."/>
        </authorList>
    </citation>
    <scope>NUCLEOTIDE SEQUENCE [LARGE SCALE GENOMIC DNA]</scope>
</reference>
<dbReference type="Proteomes" id="UP000223363">
    <property type="component" value="Segment"/>
</dbReference>
<evidence type="ECO:0000313" key="2">
    <source>
        <dbReference type="Proteomes" id="UP000223363"/>
    </source>
</evidence>
<evidence type="ECO:0000313" key="1">
    <source>
        <dbReference type="EMBL" id="ATA65602.1"/>
    </source>
</evidence>
<protein>
    <submittedName>
        <fullName evidence="1">Putative virion structural protein</fullName>
    </submittedName>
</protein>
<accession>A0A289ZIX4</accession>
<keyword evidence="2" id="KW-1185">Reference proteome</keyword>
<gene>
    <name evidence="1" type="ORF">2050HW_00267</name>
</gene>
<organism evidence="1 2">
    <name type="scientific">Serratia phage vB_SmaM_ 2050HW</name>
    <dbReference type="NCBI Taxonomy" id="2024252"/>
    <lineage>
        <taxon>Viruses</taxon>
        <taxon>Duplodnaviria</taxon>
        <taxon>Heunggongvirae</taxon>
        <taxon>Uroviricota</taxon>
        <taxon>Caudoviricetes</taxon>
        <taxon>Chimalliviridae</taxon>
        <taxon>Moabitevirus</taxon>
        <taxon>Moabitevirus mv2050HW</taxon>
    </lineage>
</organism>
<sequence length="289" mass="31954">MAKKDPNTILPSNTAYVNGSFGPVTNLPNSGMMGYAPDFRYYHGAADYTRRPVIPFLLECPAAMLDTDDPAKWQAALKALIELHPRSISGLDQSLDLEYVENPFGGSGEMMQSLAKVRRARSVPQFEWVEKIGRPVLNFWQRYIIYFLGNPESNVPGIIAKGNITPGTSYPDYTAFTVLFVEPDASQRYCQEAWLVTNMMPMQGPRNEGSRDITATPESVTHSITFTGIQQVGDGVRKLGQQFLDRARQTGIDINTRPAFLQSAEADVAAADTGYVEWMQKMSKGGVGI</sequence>
<proteinExistence type="predicted"/>
<name>A0A289ZIX4_9CAUD</name>
<dbReference type="Pfam" id="PF23806">
    <property type="entry name" value="Phage_TTP_14"/>
    <property type="match status" value="1"/>
</dbReference>
<dbReference type="InterPro" id="IPR057119">
    <property type="entry name" value="Phage_TTP_14"/>
</dbReference>
<dbReference type="EMBL" id="MF285618">
    <property type="protein sequence ID" value="ATA65602.1"/>
    <property type="molecule type" value="Genomic_DNA"/>
</dbReference>